<dbReference type="GO" id="GO:0043195">
    <property type="term" value="C:terminal bouton"/>
    <property type="evidence" value="ECO:0007669"/>
    <property type="project" value="TreeGrafter"/>
</dbReference>
<gene>
    <name evidence="4" type="ORF">CAUJ_LOCUS3499</name>
</gene>
<evidence type="ECO:0000256" key="2">
    <source>
        <dbReference type="PROSITE-ProRule" id="PRU00124"/>
    </source>
</evidence>
<evidence type="ECO:0000256" key="1">
    <source>
        <dbReference type="ARBA" id="ARBA00023157"/>
    </source>
</evidence>
<dbReference type="SUPFAM" id="SSF57424">
    <property type="entry name" value="LDL receptor-like module"/>
    <property type="match status" value="1"/>
</dbReference>
<evidence type="ECO:0000313" key="4">
    <source>
        <dbReference type="EMBL" id="CAD6187580.1"/>
    </source>
</evidence>
<dbReference type="PANTHER" id="PTHR21105:SF0">
    <property type="entry name" value="GH16255P"/>
    <property type="match status" value="1"/>
</dbReference>
<dbReference type="CDD" id="cd00112">
    <property type="entry name" value="LDLa"/>
    <property type="match status" value="1"/>
</dbReference>
<dbReference type="PANTHER" id="PTHR21105">
    <property type="entry name" value="GH16255P"/>
    <property type="match status" value="1"/>
</dbReference>
<dbReference type="InterPro" id="IPR002172">
    <property type="entry name" value="LDrepeatLR_classA_rpt"/>
</dbReference>
<protein>
    <submittedName>
        <fullName evidence="4">Uncharacterized protein</fullName>
    </submittedName>
</protein>
<dbReference type="AlphaFoldDB" id="A0A8S1H2J6"/>
<proteinExistence type="predicted"/>
<reference evidence="4" key="1">
    <citation type="submission" date="2020-10" db="EMBL/GenBank/DDBJ databases">
        <authorList>
            <person name="Kikuchi T."/>
        </authorList>
    </citation>
    <scope>NUCLEOTIDE SEQUENCE</scope>
    <source>
        <strain evidence="4">NKZ352</strain>
    </source>
</reference>
<dbReference type="PROSITE" id="PS01209">
    <property type="entry name" value="LDLRA_1"/>
    <property type="match status" value="1"/>
</dbReference>
<name>A0A8S1H2J6_9PELO</name>
<feature type="chain" id="PRO_5035901317" evidence="3">
    <location>
        <begin position="22"/>
        <end position="110"/>
    </location>
</feature>
<keyword evidence="1" id="KW-1015">Disulfide bond</keyword>
<dbReference type="InterPro" id="IPR023415">
    <property type="entry name" value="LDLR_class-A_CS"/>
</dbReference>
<evidence type="ECO:0000313" key="5">
    <source>
        <dbReference type="Proteomes" id="UP000835052"/>
    </source>
</evidence>
<comment type="caution">
    <text evidence="4">The sequence shown here is derived from an EMBL/GenBank/DDBJ whole genome shotgun (WGS) entry which is preliminary data.</text>
</comment>
<evidence type="ECO:0000256" key="3">
    <source>
        <dbReference type="SAM" id="SignalP"/>
    </source>
</evidence>
<dbReference type="Gene3D" id="2.40.128.620">
    <property type="match status" value="1"/>
</dbReference>
<dbReference type="OrthoDB" id="5870811at2759"/>
<dbReference type="PROSITE" id="PS50068">
    <property type="entry name" value="LDLRA_2"/>
    <property type="match status" value="1"/>
</dbReference>
<keyword evidence="5" id="KW-1185">Reference proteome</keyword>
<dbReference type="GO" id="GO:0043410">
    <property type="term" value="P:positive regulation of MAPK cascade"/>
    <property type="evidence" value="ECO:0007669"/>
    <property type="project" value="TreeGrafter"/>
</dbReference>
<sequence length="110" mass="13096">MRVRPQRSLLLFFFVLLPISAQQGTLYRQMMAYRPMYCNDNNQYMPRMYFCPSPKQEDLTHWPCIKYSDLCDGKADCPNGEDEYPAMCMFHSLRRGEITELRRKISTLLL</sequence>
<comment type="caution">
    <text evidence="2">Lacks conserved residue(s) required for the propagation of feature annotation.</text>
</comment>
<dbReference type="EMBL" id="CAJGYM010000006">
    <property type="protein sequence ID" value="CAD6187580.1"/>
    <property type="molecule type" value="Genomic_DNA"/>
</dbReference>
<organism evidence="4 5">
    <name type="scientific">Caenorhabditis auriculariae</name>
    <dbReference type="NCBI Taxonomy" id="2777116"/>
    <lineage>
        <taxon>Eukaryota</taxon>
        <taxon>Metazoa</taxon>
        <taxon>Ecdysozoa</taxon>
        <taxon>Nematoda</taxon>
        <taxon>Chromadorea</taxon>
        <taxon>Rhabditida</taxon>
        <taxon>Rhabditina</taxon>
        <taxon>Rhabditomorpha</taxon>
        <taxon>Rhabditoidea</taxon>
        <taxon>Rhabditidae</taxon>
        <taxon>Peloderinae</taxon>
        <taxon>Caenorhabditis</taxon>
    </lineage>
</organism>
<dbReference type="Proteomes" id="UP000835052">
    <property type="component" value="Unassembled WGS sequence"/>
</dbReference>
<dbReference type="Pfam" id="PF00057">
    <property type="entry name" value="Ldl_recept_a"/>
    <property type="match status" value="1"/>
</dbReference>
<accession>A0A8S1H2J6</accession>
<dbReference type="GO" id="GO:0030297">
    <property type="term" value="F:transmembrane receptor protein tyrosine kinase activator activity"/>
    <property type="evidence" value="ECO:0007669"/>
    <property type="project" value="TreeGrafter"/>
</dbReference>
<feature type="signal peptide" evidence="3">
    <location>
        <begin position="1"/>
        <end position="21"/>
    </location>
</feature>
<keyword evidence="3" id="KW-0732">Signal</keyword>
<dbReference type="InterPro" id="IPR036055">
    <property type="entry name" value="LDL_receptor-like_sf"/>
</dbReference>